<dbReference type="PANTHER" id="PTHR33104">
    <property type="entry name" value="SI:DKEY-29D5.2"/>
    <property type="match status" value="1"/>
</dbReference>
<comment type="caution">
    <text evidence="1">The sequence shown here is derived from an EMBL/GenBank/DDBJ whole genome shotgun (WGS) entry which is preliminary data.</text>
</comment>
<dbReference type="PANTHER" id="PTHR33104:SF2">
    <property type="entry name" value="CXC3 LIKE CYSTEINE CLUSTER DOMAIN-CONTAINING PROTEIN"/>
    <property type="match status" value="1"/>
</dbReference>
<dbReference type="EMBL" id="JALJOT010000008">
    <property type="protein sequence ID" value="KAK9908583.1"/>
    <property type="molecule type" value="Genomic_DNA"/>
</dbReference>
<protein>
    <recommendedName>
        <fullName evidence="3">DH domain-containing protein</fullName>
    </recommendedName>
</protein>
<gene>
    <name evidence="1" type="ORF">WJX75_010010</name>
</gene>
<evidence type="ECO:0000313" key="2">
    <source>
        <dbReference type="Proteomes" id="UP001491310"/>
    </source>
</evidence>
<sequence length="443" mass="50131">MGVEKVIREEHVQDAYREWRCNEWEMDRAGLLSSTECPCCSKEQHSIHSDGNMKLYIYDRNREEFRAPYYDDIFIRDGVVLRHIEALDLALTGQQAPAEAAAQPLVSAAHGKLHSWHCQVLHSPLWRTGAGLGAGSTDTISEVAFDLNLDRILRLPASLRRRHATAIKKAIEAETGYFALCEELLAESHQHGSHAFMDEMHDEVTRVAREHEAREPTELGLRTEYFKSCKQVEEALLLDIMVKGSEPLDTLLAGQDFAELRRQATGIISNLPKYSRKCADLERQLVDRNLLPAERGPAEVEAILRGDFPWIAGMGAGGAGGLSLKSKIKLCEAWNLLQRCREERLLLEKEMRSCFTFWTDKHEAISLRINALQDDIMPTSPDHFAEVEACTYEVSDEAMAATPSLRGAMRSYRGDSTDLQLHQSCSHTWDHTNHSWHRRTDLG</sequence>
<dbReference type="Proteomes" id="UP001491310">
    <property type="component" value="Unassembled WGS sequence"/>
</dbReference>
<proteinExistence type="predicted"/>
<keyword evidence="2" id="KW-1185">Reference proteome</keyword>
<accession>A0ABR2YNH6</accession>
<reference evidence="1 2" key="1">
    <citation type="journal article" date="2024" name="Nat. Commun.">
        <title>Phylogenomics reveals the evolutionary origins of lichenization in chlorophyte algae.</title>
        <authorList>
            <person name="Puginier C."/>
            <person name="Libourel C."/>
            <person name="Otte J."/>
            <person name="Skaloud P."/>
            <person name="Haon M."/>
            <person name="Grisel S."/>
            <person name="Petersen M."/>
            <person name="Berrin J.G."/>
            <person name="Delaux P.M."/>
            <person name="Dal Grande F."/>
            <person name="Keller J."/>
        </authorList>
    </citation>
    <scope>NUCLEOTIDE SEQUENCE [LARGE SCALE GENOMIC DNA]</scope>
    <source>
        <strain evidence="1 2">SAG 216-7</strain>
    </source>
</reference>
<organism evidence="1 2">
    <name type="scientific">Coccomyxa subellipsoidea</name>
    <dbReference type="NCBI Taxonomy" id="248742"/>
    <lineage>
        <taxon>Eukaryota</taxon>
        <taxon>Viridiplantae</taxon>
        <taxon>Chlorophyta</taxon>
        <taxon>core chlorophytes</taxon>
        <taxon>Trebouxiophyceae</taxon>
        <taxon>Trebouxiophyceae incertae sedis</taxon>
        <taxon>Coccomyxaceae</taxon>
        <taxon>Coccomyxa</taxon>
    </lineage>
</organism>
<evidence type="ECO:0008006" key="3">
    <source>
        <dbReference type="Google" id="ProtNLM"/>
    </source>
</evidence>
<evidence type="ECO:0000313" key="1">
    <source>
        <dbReference type="EMBL" id="KAK9908583.1"/>
    </source>
</evidence>
<name>A0ABR2YNH6_9CHLO</name>